<dbReference type="EMBL" id="KB202656">
    <property type="protein sequence ID" value="ESO88625.1"/>
    <property type="molecule type" value="Genomic_DNA"/>
</dbReference>
<dbReference type="HOGENOM" id="CLU_049085_5_0_1"/>
<reference evidence="1 2" key="1">
    <citation type="journal article" date="2013" name="Nature">
        <title>Insights into bilaterian evolution from three spiralian genomes.</title>
        <authorList>
            <person name="Simakov O."/>
            <person name="Marletaz F."/>
            <person name="Cho S.J."/>
            <person name="Edsinger-Gonzales E."/>
            <person name="Havlak P."/>
            <person name="Hellsten U."/>
            <person name="Kuo D.H."/>
            <person name="Larsson T."/>
            <person name="Lv J."/>
            <person name="Arendt D."/>
            <person name="Savage R."/>
            <person name="Osoegawa K."/>
            <person name="de Jong P."/>
            <person name="Grimwood J."/>
            <person name="Chapman J.A."/>
            <person name="Shapiro H."/>
            <person name="Aerts A."/>
            <person name="Otillar R.P."/>
            <person name="Terry A.Y."/>
            <person name="Boore J.L."/>
            <person name="Grigoriev I.V."/>
            <person name="Lindberg D.R."/>
            <person name="Seaver E.C."/>
            <person name="Weisblat D.A."/>
            <person name="Putnam N.H."/>
            <person name="Rokhsar D.S."/>
        </authorList>
    </citation>
    <scope>NUCLEOTIDE SEQUENCE [LARGE SCALE GENOMIC DNA]</scope>
</reference>
<proteinExistence type="predicted"/>
<evidence type="ECO:0000313" key="2">
    <source>
        <dbReference type="Proteomes" id="UP000030746"/>
    </source>
</evidence>
<evidence type="ECO:0000313" key="1">
    <source>
        <dbReference type="EMBL" id="ESO88625.1"/>
    </source>
</evidence>
<sequence>MDNLNNILKRNKEYIKAKNEIKTQAENNRIQQLGLTENLQTLFQPILKSQEDIKKKLEPKQIQQSPVPSPYQIEYPIKDDEIIIRSLYDINHYFSNPYPNLPKTISPIVDKKGLLFNGFRILFSNVYPLFEIDKKDFIFTTTEGLIDLMNDGDIEIAKRKDLVEYLKFLYMIKNKRKTKKD</sequence>
<dbReference type="KEGG" id="lgi:LOTGIDRAFT_165409"/>
<keyword evidence="2" id="KW-1185">Reference proteome</keyword>
<dbReference type="CTD" id="20240040"/>
<name>V4A111_LOTGI</name>
<organism evidence="1 2">
    <name type="scientific">Lottia gigantea</name>
    <name type="common">Giant owl limpet</name>
    <dbReference type="NCBI Taxonomy" id="225164"/>
    <lineage>
        <taxon>Eukaryota</taxon>
        <taxon>Metazoa</taxon>
        <taxon>Spiralia</taxon>
        <taxon>Lophotrochozoa</taxon>
        <taxon>Mollusca</taxon>
        <taxon>Gastropoda</taxon>
        <taxon>Patellogastropoda</taxon>
        <taxon>Lottioidea</taxon>
        <taxon>Lottiidae</taxon>
        <taxon>Lottia</taxon>
    </lineage>
</organism>
<accession>V4A111</accession>
<protein>
    <submittedName>
        <fullName evidence="1">Uncharacterized protein</fullName>
    </submittedName>
</protein>
<dbReference type="AlphaFoldDB" id="V4A111"/>
<dbReference type="RefSeq" id="XP_009060673.1">
    <property type="nucleotide sequence ID" value="XM_009062425.1"/>
</dbReference>
<gene>
    <name evidence="1" type="ORF">LOTGIDRAFT_165409</name>
</gene>
<dbReference type="GeneID" id="20240040"/>
<dbReference type="Proteomes" id="UP000030746">
    <property type="component" value="Unassembled WGS sequence"/>
</dbReference>